<dbReference type="Pfam" id="PF02913">
    <property type="entry name" value="FAD-oxidase_C"/>
    <property type="match status" value="1"/>
</dbReference>
<evidence type="ECO:0000313" key="7">
    <source>
        <dbReference type="EMBL" id="MEJ5945998.1"/>
    </source>
</evidence>
<evidence type="ECO:0000256" key="4">
    <source>
        <dbReference type="ARBA" id="ARBA00023002"/>
    </source>
</evidence>
<keyword evidence="4" id="KW-0560">Oxidoreductase</keyword>
<dbReference type="Pfam" id="PF01565">
    <property type="entry name" value="FAD_binding_4"/>
    <property type="match status" value="1"/>
</dbReference>
<dbReference type="InterPro" id="IPR016169">
    <property type="entry name" value="FAD-bd_PCMH_sub2"/>
</dbReference>
<keyword evidence="8" id="KW-1185">Reference proteome</keyword>
<dbReference type="InterPro" id="IPR036318">
    <property type="entry name" value="FAD-bd_PCMH-like_sf"/>
</dbReference>
<dbReference type="SUPFAM" id="SSF55103">
    <property type="entry name" value="FAD-linked oxidases, C-terminal domain"/>
    <property type="match status" value="1"/>
</dbReference>
<dbReference type="SUPFAM" id="SSF56176">
    <property type="entry name" value="FAD-binding/transporter-associated domain-like"/>
    <property type="match status" value="1"/>
</dbReference>
<dbReference type="InterPro" id="IPR051914">
    <property type="entry name" value="FAD-linked_OxidoTrans_Type4"/>
</dbReference>
<dbReference type="Gene3D" id="3.30.70.2740">
    <property type="match status" value="1"/>
</dbReference>
<dbReference type="RefSeq" id="WP_339575382.1">
    <property type="nucleotide sequence ID" value="NZ_JBBIAA010000014.1"/>
</dbReference>
<organism evidence="7 8">
    <name type="scientific">Pseudokineococcus basanitobsidens</name>
    <dbReference type="NCBI Taxonomy" id="1926649"/>
    <lineage>
        <taxon>Bacteria</taxon>
        <taxon>Bacillati</taxon>
        <taxon>Actinomycetota</taxon>
        <taxon>Actinomycetes</taxon>
        <taxon>Kineosporiales</taxon>
        <taxon>Kineosporiaceae</taxon>
        <taxon>Pseudokineococcus</taxon>
    </lineage>
</organism>
<evidence type="ECO:0000256" key="1">
    <source>
        <dbReference type="ARBA" id="ARBA00001974"/>
    </source>
</evidence>
<evidence type="ECO:0000259" key="6">
    <source>
        <dbReference type="PROSITE" id="PS51387"/>
    </source>
</evidence>
<dbReference type="PANTHER" id="PTHR42934:SF2">
    <property type="entry name" value="GLYCOLATE OXIDASE SUBUNIT GLCD"/>
    <property type="match status" value="1"/>
</dbReference>
<dbReference type="InterPro" id="IPR016166">
    <property type="entry name" value="FAD-bd_PCMH"/>
</dbReference>
<dbReference type="Gene3D" id="1.10.45.10">
    <property type="entry name" value="Vanillyl-alcohol Oxidase, Chain A, domain 4"/>
    <property type="match status" value="1"/>
</dbReference>
<dbReference type="Proteomes" id="UP001387100">
    <property type="component" value="Unassembled WGS sequence"/>
</dbReference>
<dbReference type="PANTHER" id="PTHR42934">
    <property type="entry name" value="GLYCOLATE OXIDASE SUBUNIT GLCD"/>
    <property type="match status" value="1"/>
</dbReference>
<evidence type="ECO:0000256" key="3">
    <source>
        <dbReference type="ARBA" id="ARBA00022827"/>
    </source>
</evidence>
<evidence type="ECO:0000256" key="2">
    <source>
        <dbReference type="ARBA" id="ARBA00022630"/>
    </source>
</evidence>
<accession>A0ABU8RLP3</accession>
<dbReference type="InterPro" id="IPR016164">
    <property type="entry name" value="FAD-linked_Oxase-like_C"/>
</dbReference>
<name>A0ABU8RLP3_9ACTN</name>
<evidence type="ECO:0000256" key="5">
    <source>
        <dbReference type="SAM" id="MobiDB-lite"/>
    </source>
</evidence>
<evidence type="ECO:0000313" key="8">
    <source>
        <dbReference type="Proteomes" id="UP001387100"/>
    </source>
</evidence>
<comment type="caution">
    <text evidence="7">The sequence shown here is derived from an EMBL/GenBank/DDBJ whole genome shotgun (WGS) entry which is preliminary data.</text>
</comment>
<protein>
    <submittedName>
        <fullName evidence="7">FAD-linked oxidase C-terminal domain-containing protein</fullName>
    </submittedName>
</protein>
<proteinExistence type="predicted"/>
<dbReference type="InterPro" id="IPR004113">
    <property type="entry name" value="FAD-bd_oxidored_4_C"/>
</dbReference>
<dbReference type="EMBL" id="JBBIAA010000014">
    <property type="protein sequence ID" value="MEJ5945998.1"/>
    <property type="molecule type" value="Genomic_DNA"/>
</dbReference>
<dbReference type="PROSITE" id="PS51387">
    <property type="entry name" value="FAD_PCMH"/>
    <property type="match status" value="1"/>
</dbReference>
<dbReference type="InterPro" id="IPR016171">
    <property type="entry name" value="Vanillyl_alc_oxidase_C-sub2"/>
</dbReference>
<feature type="region of interest" description="Disordered" evidence="5">
    <location>
        <begin position="1"/>
        <end position="46"/>
    </location>
</feature>
<comment type="cofactor">
    <cofactor evidence="1">
        <name>FAD</name>
        <dbReference type="ChEBI" id="CHEBI:57692"/>
    </cofactor>
</comment>
<gene>
    <name evidence="7" type="ORF">WDZ17_11920</name>
</gene>
<keyword evidence="2" id="KW-0285">Flavoprotein</keyword>
<dbReference type="InterPro" id="IPR006094">
    <property type="entry name" value="Oxid_FAD_bind_N"/>
</dbReference>
<keyword evidence="3" id="KW-0274">FAD</keyword>
<sequence length="468" mass="47453">MTQRADGDDGAEPVLTSVGTSGWAGEPAVRTDRASREAVATDWSGHRPAGLPDGVVRARSTEDVVAVLRAASATRTPVVTRGAGTGLAGGASATTGEVVLDVSGMDRVLDLRPDDQVAVVQPGVLVADLDAAAAVHGLMYAPDPASAAIASVGGSIATNAGGLRCARYGATREAVLGLQVVLADGRVLRTGRATTKGVAGYDLTALLVGSEGTLGVVVEATVRLRPRPRRQATTTAFFPDVASAARASTAITRAGVEPAVLELVDAATLEAVDAARGTDLRAGGAAMLLVQTDGDGAEVAARAVLAAVEPWATSSETTTDAERSAELMTARREALPSLQRLGQAVIEDVVVPRSRLADAVTGVEEISRATGVRIAVFAHAGDGNLHPVLVVPEGEDVLSGAPWDAACRVFALAQRLGGTLTGEHGVGVLKRAWLRAELGDVAMDVSAAVKAALDPLGILNPGKAVVDG</sequence>
<dbReference type="Gene3D" id="3.30.465.10">
    <property type="match status" value="1"/>
</dbReference>
<reference evidence="7 8" key="1">
    <citation type="journal article" date="2017" name="Int. J. Syst. Evol. Microbiol.">
        <title>Pseudokineococcus basanitobsidens sp. nov., isolated from volcanic rock.</title>
        <authorList>
            <person name="Lee D.W."/>
            <person name="Park M.Y."/>
            <person name="Kim J.J."/>
            <person name="Kim B.S."/>
        </authorList>
    </citation>
    <scope>NUCLEOTIDE SEQUENCE [LARGE SCALE GENOMIC DNA]</scope>
    <source>
        <strain evidence="7 8">DSM 103726</strain>
    </source>
</reference>
<feature type="domain" description="FAD-binding PCMH-type" evidence="6">
    <location>
        <begin position="48"/>
        <end position="227"/>
    </location>
</feature>